<reference evidence="3" key="1">
    <citation type="submission" date="2014-09" db="EMBL/GenBank/DDBJ databases">
        <title>Sequence of the Streptomyces nodosus genome.</title>
        <authorList>
            <person name="Sweeney P."/>
            <person name="Stephens N."/>
            <person name="Murphy C."/>
            <person name="Caffrey P."/>
        </authorList>
    </citation>
    <scope>NUCLEOTIDE SEQUENCE [LARGE SCALE GENOMIC DNA]</scope>
    <source>
        <strain evidence="3">ATCC 14899</strain>
    </source>
</reference>
<dbReference type="HOGENOM" id="CLU_2829455_0_0_11"/>
<gene>
    <name evidence="2" type="ORF">CP978_16020</name>
    <name evidence="1" type="ORF">SNOD_15720</name>
</gene>
<dbReference type="EMBL" id="CP023747">
    <property type="protein sequence ID" value="QEV39864.1"/>
    <property type="molecule type" value="Genomic_DNA"/>
</dbReference>
<proteinExistence type="predicted"/>
<dbReference type="EMBL" id="CP009313">
    <property type="protein sequence ID" value="AJE41323.1"/>
    <property type="molecule type" value="Genomic_DNA"/>
</dbReference>
<reference evidence="1 3" key="2">
    <citation type="journal article" date="2016" name="Appl. Microbiol. Biotechnol.">
        <title>Exploiting the genome sequence of Streptomyces nodosus for enhanced antibiotic production.</title>
        <authorList>
            <person name="Sweeney P."/>
            <person name="Murphy C.D."/>
            <person name="Caffrey P."/>
        </authorList>
    </citation>
    <scope>NUCLEOTIDE SEQUENCE [LARGE SCALE GENOMIC DNA]</scope>
    <source>
        <strain evidence="1 3">ATCC 14899</strain>
    </source>
</reference>
<evidence type="ECO:0000313" key="1">
    <source>
        <dbReference type="EMBL" id="AJE41323.1"/>
    </source>
</evidence>
<dbReference type="Proteomes" id="UP000031526">
    <property type="component" value="Chromosome"/>
</dbReference>
<name>A0A0B5DCK1_9ACTN</name>
<organism evidence="1 3">
    <name type="scientific">Streptomyces nodosus</name>
    <dbReference type="NCBI Taxonomy" id="40318"/>
    <lineage>
        <taxon>Bacteria</taxon>
        <taxon>Bacillati</taxon>
        <taxon>Actinomycetota</taxon>
        <taxon>Actinomycetes</taxon>
        <taxon>Kitasatosporales</taxon>
        <taxon>Streptomycetaceae</taxon>
        <taxon>Streptomyces</taxon>
    </lineage>
</organism>
<accession>A0A0B5DCK1</accession>
<evidence type="ECO:0000313" key="4">
    <source>
        <dbReference type="Proteomes" id="UP000325763"/>
    </source>
</evidence>
<dbReference type="Proteomes" id="UP000325763">
    <property type="component" value="Chromosome"/>
</dbReference>
<sequence>MVIRRSIAMCVIAATIICASFDLSKWLKKGKVIAMKLWVGCKGRSAAAVSGWIYAWWNGHTATESG</sequence>
<evidence type="ECO:0000313" key="2">
    <source>
        <dbReference type="EMBL" id="QEV39864.1"/>
    </source>
</evidence>
<evidence type="ECO:0000313" key="3">
    <source>
        <dbReference type="Proteomes" id="UP000031526"/>
    </source>
</evidence>
<dbReference type="KEGG" id="snq:CP978_16020"/>
<protein>
    <submittedName>
        <fullName evidence="1">Uncharacterized protein</fullName>
    </submittedName>
</protein>
<keyword evidence="3" id="KW-1185">Reference proteome</keyword>
<dbReference type="AlphaFoldDB" id="A0A0B5DCK1"/>
<reference evidence="2 4" key="3">
    <citation type="submission" date="2017-09" db="EMBL/GenBank/DDBJ databases">
        <title>Streptomyces genome completion.</title>
        <authorList>
            <person name="Lee N."/>
            <person name="Cho B.-K."/>
        </authorList>
    </citation>
    <scope>NUCLEOTIDE SEQUENCE [LARGE SCALE GENOMIC DNA]</scope>
    <source>
        <strain evidence="2 4">ATCC 14899</strain>
    </source>
</reference>